<feature type="compositionally biased region" description="Low complexity" evidence="3">
    <location>
        <begin position="838"/>
        <end position="847"/>
    </location>
</feature>
<evidence type="ECO:0000313" key="6">
    <source>
        <dbReference type="Proteomes" id="UP000242188"/>
    </source>
</evidence>
<dbReference type="InterPro" id="IPR024867">
    <property type="entry name" value="NFRKB"/>
</dbReference>
<feature type="region of interest" description="Disordered" evidence="3">
    <location>
        <begin position="198"/>
        <end position="218"/>
    </location>
</feature>
<dbReference type="OrthoDB" id="70874at2759"/>
<reference evidence="5 6" key="1">
    <citation type="journal article" date="2017" name="Nat. Ecol. Evol.">
        <title>Scallop genome provides insights into evolution of bilaterian karyotype and development.</title>
        <authorList>
            <person name="Wang S."/>
            <person name="Zhang J."/>
            <person name="Jiao W."/>
            <person name="Li J."/>
            <person name="Xun X."/>
            <person name="Sun Y."/>
            <person name="Guo X."/>
            <person name="Huan P."/>
            <person name="Dong B."/>
            <person name="Zhang L."/>
            <person name="Hu X."/>
            <person name="Sun X."/>
            <person name="Wang J."/>
            <person name="Zhao C."/>
            <person name="Wang Y."/>
            <person name="Wang D."/>
            <person name="Huang X."/>
            <person name="Wang R."/>
            <person name="Lv J."/>
            <person name="Li Y."/>
            <person name="Zhang Z."/>
            <person name="Liu B."/>
            <person name="Lu W."/>
            <person name="Hui Y."/>
            <person name="Liang J."/>
            <person name="Zhou Z."/>
            <person name="Hou R."/>
            <person name="Li X."/>
            <person name="Liu Y."/>
            <person name="Li H."/>
            <person name="Ning X."/>
            <person name="Lin Y."/>
            <person name="Zhao L."/>
            <person name="Xing Q."/>
            <person name="Dou J."/>
            <person name="Li Y."/>
            <person name="Mao J."/>
            <person name="Guo H."/>
            <person name="Dou H."/>
            <person name="Li T."/>
            <person name="Mu C."/>
            <person name="Jiang W."/>
            <person name="Fu Q."/>
            <person name="Fu X."/>
            <person name="Miao Y."/>
            <person name="Liu J."/>
            <person name="Yu Q."/>
            <person name="Li R."/>
            <person name="Liao H."/>
            <person name="Li X."/>
            <person name="Kong Y."/>
            <person name="Jiang Z."/>
            <person name="Chourrout D."/>
            <person name="Li R."/>
            <person name="Bao Z."/>
        </authorList>
    </citation>
    <scope>NUCLEOTIDE SEQUENCE [LARGE SCALE GENOMIC DNA]</scope>
    <source>
        <strain evidence="5 6">PY_sf001</strain>
    </source>
</reference>
<feature type="compositionally biased region" description="Basic residues" evidence="3">
    <location>
        <begin position="705"/>
        <end position="719"/>
    </location>
</feature>
<keyword evidence="2" id="KW-0539">Nucleus</keyword>
<sequence>MSSDEGVPWGLPVSKPGTKLERCLLGRREMLLPEAMIEQSHVFNDVVSRETWQNQLTSEQRAHLLTFLPSFPENDKKGKEETLEDLFEGDNFKFGNPLKDFHTKLRDGFYSPDIAKYTNLCRTVKYREYKHRQQTYYSNLLKEILLSRQKVFEQMKKIPPDGHVTMEYSPPPPPLRERTIEHKVRKKYVRLMNEVREECGVEDTSSEEDEHDSPAQRGKKQLFKSLCPIPSPEPTIPSVVATFSAKPTVNGDVTEVTPQSKRQRPFSPVEISEEDYLLMLKNHKKKKLESEDLNLQEYPELNTQNITMQDIMARCQASRKTPKTQPTPENSSLSLAKKKKIRLKEKSDRKLKKVLKMKQENVKIKTEPGYNEDGSALGMNDSFLKGEDEGVPDFPLPETCPPRLSFGQHNNFFSLIKDLLNEFQDGKFTTANLEEKVREWQEAPTSSLNNWFNQQTNWVDIVMSALKFLAGDLIGATPDNFVPFVDYKERAQQWRWIGVGRDSDETLLELFKLWKSNRKDSSTELNDSGQGSPPPPRSWTSFVVRATSEEEKNTFREQEKRRFENPHKAFTYKMHGYESVVGPVKGVYSKENAMNKAREHALLISNRPSFVTILTLVRDAAARLPNGEGTRGDICELLKDSQFLAPGVSDAQINVVVSGALDRLHSEKDPCVKYDVNRKLWIYLHRSRAEDEFERIHQAHAAAQKARKSLQKPKAQKTQKVKELTSQTPSTPSLTSASSPRLTQSLSASTESLNALDSSQTPSSPVVTGSPTPKGTPSSPVVGQVSPRAVGSPRATSSLVTAMNKSGTTANLLSSGSGLPAMTGATIRFQIQQLQQQQQQQQQQLQQAGSLPGTPTKGLSPGSHRSPSVSVSTALQQSQPDTPTGVSKTLNLHNVRALMGSNPQGSSALAQNLGQQICPELLLHGSRGGTPSHSPAHTPTHSQTPTLVTKKTSTVATTASGLQTMIDASNVTSTVPSTGVGAPLVARLVAGNQMVSVSNLLAAQRAQAQSPRSTTIKIQGSNMVHQVAGGKPVQFTGKPRGQLVQIGGKGQQQIQGLLQTQQGALPTISIISQGSGGGVMTLAQPRTPTATSESSMGSPATHTVTTNSRLTNPSVVNTATPVGSQAMVQMVSQPKVVTPGQGGIVVTQLPHGSITLRPGAMPASSQAKVVTAGQAGLLPQFIVQQSSGGLTSNNATITQSFSGGKPLQIMSGASPKQGQNIQVVRTVLGQQGGLKPGQATILISQPQIPDGQATQATVLPSGQIIPNPAKAQGKGSQKGKGQTGAVYARIIAPPPGLKLAGGQGIPAQGVGMLQTVNKLNMVQAAGRGAVSMTHVGDSSPRILAATALSTSSTEVPNSDAKS</sequence>
<evidence type="ECO:0000313" key="5">
    <source>
        <dbReference type="EMBL" id="OWF51166.1"/>
    </source>
</evidence>
<dbReference type="PROSITE" id="PS51916">
    <property type="entry name" value="DEUBAD"/>
    <property type="match status" value="1"/>
</dbReference>
<dbReference type="Pfam" id="PF25793">
    <property type="entry name" value="WHD_2nd_NFRKB"/>
    <property type="match status" value="1"/>
</dbReference>
<feature type="compositionally biased region" description="Low complexity" evidence="3">
    <location>
        <begin position="758"/>
        <end position="782"/>
    </location>
</feature>
<feature type="region of interest" description="Disordered" evidence="3">
    <location>
        <begin position="702"/>
        <end position="796"/>
    </location>
</feature>
<organism evidence="5 6">
    <name type="scientific">Mizuhopecten yessoensis</name>
    <name type="common">Japanese scallop</name>
    <name type="synonym">Patinopecten yessoensis</name>
    <dbReference type="NCBI Taxonomy" id="6573"/>
    <lineage>
        <taxon>Eukaryota</taxon>
        <taxon>Metazoa</taxon>
        <taxon>Spiralia</taxon>
        <taxon>Lophotrochozoa</taxon>
        <taxon>Mollusca</taxon>
        <taxon>Bivalvia</taxon>
        <taxon>Autobranchia</taxon>
        <taxon>Pteriomorphia</taxon>
        <taxon>Pectinida</taxon>
        <taxon>Pectinoidea</taxon>
        <taxon>Pectinidae</taxon>
        <taxon>Mizuhopecten</taxon>
    </lineage>
</organism>
<evidence type="ECO:0000259" key="4">
    <source>
        <dbReference type="PROSITE" id="PS51916"/>
    </source>
</evidence>
<dbReference type="CDD" id="cd21865">
    <property type="entry name" value="DEUBAD_NFRKB"/>
    <property type="match status" value="1"/>
</dbReference>
<dbReference type="EMBL" id="NEDP02002316">
    <property type="protein sequence ID" value="OWF51166.1"/>
    <property type="molecule type" value="Genomic_DNA"/>
</dbReference>
<evidence type="ECO:0000256" key="3">
    <source>
        <dbReference type="SAM" id="MobiDB-lite"/>
    </source>
</evidence>
<dbReference type="InterPro" id="IPR044867">
    <property type="entry name" value="DEUBAD_dom"/>
</dbReference>
<feature type="compositionally biased region" description="Polar residues" evidence="3">
    <location>
        <begin position="863"/>
        <end position="888"/>
    </location>
</feature>
<dbReference type="Pfam" id="PF14465">
    <property type="entry name" value="WHD_1st_NFRKB"/>
    <property type="match status" value="1"/>
</dbReference>
<feature type="compositionally biased region" description="Polar residues" evidence="3">
    <location>
        <begin position="744"/>
        <end position="757"/>
    </location>
</feature>
<feature type="region of interest" description="Disordered" evidence="3">
    <location>
        <begin position="924"/>
        <end position="950"/>
    </location>
</feature>
<feature type="domain" description="DEUBAD" evidence="4">
    <location>
        <begin position="33"/>
        <end position="150"/>
    </location>
</feature>
<dbReference type="GO" id="GO:0031011">
    <property type="term" value="C:Ino80 complex"/>
    <property type="evidence" value="ECO:0007669"/>
    <property type="project" value="InterPro"/>
</dbReference>
<feature type="compositionally biased region" description="Low complexity" evidence="3">
    <location>
        <begin position="724"/>
        <end position="743"/>
    </location>
</feature>
<dbReference type="InterPro" id="IPR057748">
    <property type="entry name" value="NFRKB_WH_2"/>
</dbReference>
<evidence type="ECO:0000256" key="1">
    <source>
        <dbReference type="ARBA" id="ARBA00004123"/>
    </source>
</evidence>
<feature type="compositionally biased region" description="Acidic residues" evidence="3">
    <location>
        <begin position="200"/>
        <end position="211"/>
    </location>
</feature>
<dbReference type="InterPro" id="IPR038106">
    <property type="entry name" value="NFRKB_winged_sf"/>
</dbReference>
<evidence type="ECO:0000256" key="2">
    <source>
        <dbReference type="ARBA" id="ARBA00023242"/>
    </source>
</evidence>
<name>A0A210QQZ4_MIZYE</name>
<feature type="region of interest" description="Disordered" evidence="3">
    <location>
        <begin position="838"/>
        <end position="888"/>
    </location>
</feature>
<dbReference type="GO" id="GO:0002020">
    <property type="term" value="F:protease binding"/>
    <property type="evidence" value="ECO:0007669"/>
    <property type="project" value="TreeGrafter"/>
</dbReference>
<dbReference type="InterPro" id="IPR025220">
    <property type="entry name" value="NFRKB_WH_1"/>
</dbReference>
<comment type="subcellular location">
    <subcellularLocation>
        <location evidence="1">Nucleus</location>
    </subcellularLocation>
</comment>
<dbReference type="Gene3D" id="1.10.10.2430">
    <property type="entry name" value="NFRKB winged helix-like domain"/>
    <property type="match status" value="1"/>
</dbReference>
<proteinExistence type="predicted"/>
<comment type="caution">
    <text evidence="5">The sequence shown here is derived from an EMBL/GenBank/DDBJ whole genome shotgun (WGS) entry which is preliminary data.</text>
</comment>
<dbReference type="PANTHER" id="PTHR13052:SF3">
    <property type="entry name" value="NUCLEAR FACTOR RELATED TO KAPPA-B-BINDING PROTEIN"/>
    <property type="match status" value="1"/>
</dbReference>
<dbReference type="Proteomes" id="UP000242188">
    <property type="component" value="Unassembled WGS sequence"/>
</dbReference>
<feature type="region of interest" description="Disordered" evidence="3">
    <location>
        <begin position="1085"/>
        <end position="1114"/>
    </location>
</feature>
<dbReference type="PANTHER" id="PTHR13052">
    <property type="entry name" value="NFRKB-RELATED"/>
    <property type="match status" value="1"/>
</dbReference>
<feature type="region of interest" description="Disordered" evidence="3">
    <location>
        <begin position="520"/>
        <end position="539"/>
    </location>
</feature>
<dbReference type="STRING" id="6573.A0A210QQZ4"/>
<protein>
    <submittedName>
        <fullName evidence="5">Nuclear factor related to kappa-B-binding protein</fullName>
    </submittedName>
</protein>
<keyword evidence="6" id="KW-1185">Reference proteome</keyword>
<feature type="compositionally biased region" description="Polar residues" evidence="3">
    <location>
        <begin position="929"/>
        <end position="947"/>
    </location>
</feature>
<accession>A0A210QQZ4</accession>
<gene>
    <name evidence="5" type="ORF">KP79_PYT12323</name>
</gene>